<dbReference type="AlphaFoldDB" id="A0AAD9JB44"/>
<feature type="repeat" description="WD" evidence="7">
    <location>
        <begin position="259"/>
        <end position="299"/>
    </location>
</feature>
<dbReference type="HAMAP" id="MF_03029">
    <property type="entry name" value="WDR12"/>
    <property type="match status" value="1"/>
</dbReference>
<evidence type="ECO:0000256" key="6">
    <source>
        <dbReference type="HAMAP-Rule" id="MF_03029"/>
    </source>
</evidence>
<name>A0AAD9JB44_9ANNE</name>
<evidence type="ECO:0000256" key="7">
    <source>
        <dbReference type="PROSITE-ProRule" id="PRU00221"/>
    </source>
</evidence>
<keyword evidence="4" id="KW-0677">Repeat</keyword>
<dbReference type="PROSITE" id="PS00678">
    <property type="entry name" value="WD_REPEATS_1"/>
    <property type="match status" value="1"/>
</dbReference>
<dbReference type="InterPro" id="IPR012972">
    <property type="entry name" value="NLE"/>
</dbReference>
<dbReference type="InterPro" id="IPR015943">
    <property type="entry name" value="WD40/YVTN_repeat-like_dom_sf"/>
</dbReference>
<keyword evidence="3 7" id="KW-0853">WD repeat</keyword>
<dbReference type="SMART" id="SM00320">
    <property type="entry name" value="WD40"/>
    <property type="match status" value="7"/>
</dbReference>
<evidence type="ECO:0000313" key="10">
    <source>
        <dbReference type="EMBL" id="KAK2149806.1"/>
    </source>
</evidence>
<comment type="subcellular location">
    <subcellularLocation>
        <location evidence="6">Nucleus</location>
        <location evidence="6">Nucleolus</location>
    </subcellularLocation>
    <subcellularLocation>
        <location evidence="6">Nucleus</location>
        <location evidence="6">Nucleoplasm</location>
    </subcellularLocation>
</comment>
<reference evidence="10" key="1">
    <citation type="journal article" date="2023" name="Mol. Biol. Evol.">
        <title>Third-Generation Sequencing Reveals the Adaptive Role of the Epigenome in Three Deep-Sea Polychaetes.</title>
        <authorList>
            <person name="Perez M."/>
            <person name="Aroh O."/>
            <person name="Sun Y."/>
            <person name="Lan Y."/>
            <person name="Juniper S.K."/>
            <person name="Young C.R."/>
            <person name="Angers B."/>
            <person name="Qian P.Y."/>
        </authorList>
    </citation>
    <scope>NUCLEOTIDE SEQUENCE</scope>
    <source>
        <strain evidence="10">P08H-3</strain>
    </source>
</reference>
<evidence type="ECO:0000256" key="3">
    <source>
        <dbReference type="ARBA" id="ARBA00022574"/>
    </source>
</evidence>
<feature type="domain" description="NLE" evidence="9">
    <location>
        <begin position="14"/>
        <end position="72"/>
    </location>
</feature>
<sequence>MAAPMFHENVPHIQAKFYTSQQQLLIIFTVGRCQVSQMRDLLMYVPEASESQHVAFDFLVDGEFLRNSLQLHMESKGISTETVLNIEYVERHPAPEPEDSLVHDDWVAAVEAMQDYILTGCYDNTVRVWNSEGKLLITIPGHGAAVKCVAWIRNDEENPVKQFVTGSHDETALLWQWNQEKNSVDCVHSCHGHAGSVDCVAVDPSSTRFCSGSWDKMLKIWSAVSGVDDQDSEDVGEKPHKRKKTDGNKIPARVPLMTLSGHQEGISSALWLSDTEICTASWDHTIRIWDVEQGMHKSTLMGTKVYFDISLSPINNLLVAASADRHIRLYDPRTTDGAVVKVTFTSHTAWVSSIQWSTTHEHQFISGSYDGVMKLWDKRSAKAPLYDMQGHEEKILAVDWSVPQYMLSGGADNSLKIFKYTDKSVEGMH</sequence>
<feature type="repeat" description="WD" evidence="7">
    <location>
        <begin position="100"/>
        <end position="130"/>
    </location>
</feature>
<dbReference type="GO" id="GO:0005730">
    <property type="term" value="C:nucleolus"/>
    <property type="evidence" value="ECO:0007669"/>
    <property type="project" value="UniProtKB-SubCell"/>
</dbReference>
<dbReference type="InterPro" id="IPR036322">
    <property type="entry name" value="WD40_repeat_dom_sf"/>
</dbReference>
<dbReference type="GO" id="GO:0000466">
    <property type="term" value="P:maturation of 5.8S rRNA from tricistronic rRNA transcript (SSU-rRNA, 5.8S rRNA, LSU-rRNA)"/>
    <property type="evidence" value="ECO:0007669"/>
    <property type="project" value="UniProtKB-UniRule"/>
</dbReference>
<dbReference type="Pfam" id="PF08154">
    <property type="entry name" value="NLE"/>
    <property type="match status" value="1"/>
</dbReference>
<dbReference type="Gene3D" id="2.130.10.10">
    <property type="entry name" value="YVTN repeat-like/Quinoprotein amine dehydrogenase"/>
    <property type="match status" value="1"/>
</dbReference>
<dbReference type="GO" id="GO:0043021">
    <property type="term" value="F:ribonucleoprotein complex binding"/>
    <property type="evidence" value="ECO:0007669"/>
    <property type="project" value="UniProtKB-UniRule"/>
</dbReference>
<comment type="similarity">
    <text evidence="6">Belongs to the WD repeat WDR12/YTM1 family.</text>
</comment>
<evidence type="ECO:0000256" key="8">
    <source>
        <dbReference type="SAM" id="MobiDB-lite"/>
    </source>
</evidence>
<dbReference type="Pfam" id="PF00400">
    <property type="entry name" value="WD40"/>
    <property type="match status" value="7"/>
</dbReference>
<feature type="repeat" description="WD" evidence="7">
    <location>
        <begin position="344"/>
        <end position="386"/>
    </location>
</feature>
<dbReference type="PANTHER" id="PTHR19855">
    <property type="entry name" value="WD40 REPEAT PROTEIN 12, 37"/>
    <property type="match status" value="1"/>
</dbReference>
<dbReference type="InterPro" id="IPR001680">
    <property type="entry name" value="WD40_rpt"/>
</dbReference>
<keyword evidence="11" id="KW-1185">Reference proteome</keyword>
<dbReference type="PROSITE" id="PS50082">
    <property type="entry name" value="WD_REPEATS_2"/>
    <property type="match status" value="4"/>
</dbReference>
<dbReference type="InterPro" id="IPR020472">
    <property type="entry name" value="WD40_PAC1"/>
</dbReference>
<evidence type="ECO:0000256" key="4">
    <source>
        <dbReference type="ARBA" id="ARBA00022737"/>
    </source>
</evidence>
<dbReference type="EMBL" id="JAODUP010000436">
    <property type="protein sequence ID" value="KAK2149806.1"/>
    <property type="molecule type" value="Genomic_DNA"/>
</dbReference>
<keyword evidence="1 6" id="KW-0690">Ribosome biogenesis</keyword>
<comment type="function">
    <text evidence="6">Required for maturation of ribosomal RNAs and formation of the large ribosomal subunit.</text>
</comment>
<keyword evidence="2 6" id="KW-0698">rRNA processing</keyword>
<dbReference type="GO" id="GO:0005654">
    <property type="term" value="C:nucleoplasm"/>
    <property type="evidence" value="ECO:0007669"/>
    <property type="project" value="UniProtKB-SubCell"/>
</dbReference>
<dbReference type="GO" id="GO:0030687">
    <property type="term" value="C:preribosome, large subunit precursor"/>
    <property type="evidence" value="ECO:0007669"/>
    <property type="project" value="UniProtKB-UniRule"/>
</dbReference>
<dbReference type="SUPFAM" id="SSF50978">
    <property type="entry name" value="WD40 repeat-like"/>
    <property type="match status" value="1"/>
</dbReference>
<evidence type="ECO:0000256" key="1">
    <source>
        <dbReference type="ARBA" id="ARBA00022517"/>
    </source>
</evidence>
<dbReference type="PANTHER" id="PTHR19855:SF11">
    <property type="entry name" value="RIBOSOME BIOGENESIS PROTEIN WDR12"/>
    <property type="match status" value="1"/>
</dbReference>
<proteinExistence type="inferred from homology"/>
<dbReference type="PRINTS" id="PR00320">
    <property type="entry name" value="GPROTEINBRPT"/>
</dbReference>
<dbReference type="GO" id="GO:0000463">
    <property type="term" value="P:maturation of LSU-rRNA from tricistronic rRNA transcript (SSU-rRNA, 5.8S rRNA, LSU-rRNA)"/>
    <property type="evidence" value="ECO:0007669"/>
    <property type="project" value="UniProtKB-UniRule"/>
</dbReference>
<dbReference type="InterPro" id="IPR019775">
    <property type="entry name" value="WD40_repeat_CS"/>
</dbReference>
<organism evidence="10 11">
    <name type="scientific">Paralvinella palmiformis</name>
    <dbReference type="NCBI Taxonomy" id="53620"/>
    <lineage>
        <taxon>Eukaryota</taxon>
        <taxon>Metazoa</taxon>
        <taxon>Spiralia</taxon>
        <taxon>Lophotrochozoa</taxon>
        <taxon>Annelida</taxon>
        <taxon>Polychaeta</taxon>
        <taxon>Sedentaria</taxon>
        <taxon>Canalipalpata</taxon>
        <taxon>Terebellida</taxon>
        <taxon>Terebelliformia</taxon>
        <taxon>Alvinellidae</taxon>
        <taxon>Paralvinella</taxon>
    </lineage>
</organism>
<feature type="repeat" description="WD" evidence="7">
    <location>
        <begin position="190"/>
        <end position="222"/>
    </location>
</feature>
<dbReference type="FunFam" id="2.130.10.10:FF:001898">
    <property type="entry name" value="Ribosome biogenesis protein WDR12 homolog"/>
    <property type="match status" value="1"/>
</dbReference>
<comment type="caution">
    <text evidence="10">The sequence shown here is derived from an EMBL/GenBank/DDBJ whole genome shotgun (WGS) entry which is preliminary data.</text>
</comment>
<evidence type="ECO:0000259" key="9">
    <source>
        <dbReference type="Pfam" id="PF08154"/>
    </source>
</evidence>
<accession>A0AAD9JB44</accession>
<evidence type="ECO:0000313" key="11">
    <source>
        <dbReference type="Proteomes" id="UP001208570"/>
    </source>
</evidence>
<feature type="region of interest" description="Disordered" evidence="8">
    <location>
        <begin position="229"/>
        <end position="248"/>
    </location>
</feature>
<evidence type="ECO:0000256" key="2">
    <source>
        <dbReference type="ARBA" id="ARBA00022552"/>
    </source>
</evidence>
<evidence type="ECO:0000256" key="5">
    <source>
        <dbReference type="ARBA" id="ARBA00023242"/>
    </source>
</evidence>
<dbReference type="CDD" id="cd00200">
    <property type="entry name" value="WD40"/>
    <property type="match status" value="1"/>
</dbReference>
<protein>
    <recommendedName>
        <fullName evidence="6">Ribosome biogenesis protein WDR12 homolog</fullName>
    </recommendedName>
</protein>
<gene>
    <name evidence="10" type="ORF">LSH36_436g06051</name>
</gene>
<dbReference type="InterPro" id="IPR028599">
    <property type="entry name" value="WDR12/Ytm1"/>
</dbReference>
<keyword evidence="5 6" id="KW-0539">Nucleus</keyword>
<dbReference type="Proteomes" id="UP001208570">
    <property type="component" value="Unassembled WGS sequence"/>
</dbReference>
<dbReference type="PROSITE" id="PS50294">
    <property type="entry name" value="WD_REPEATS_REGION"/>
    <property type="match status" value="3"/>
</dbReference>